<dbReference type="Gene3D" id="3.40.50.300">
    <property type="entry name" value="P-loop containing nucleotide triphosphate hydrolases"/>
    <property type="match status" value="1"/>
</dbReference>
<proteinExistence type="predicted"/>
<organism evidence="1 2">
    <name type="scientific">Aneurinibacillus soli</name>
    <dbReference type="NCBI Taxonomy" id="1500254"/>
    <lineage>
        <taxon>Bacteria</taxon>
        <taxon>Bacillati</taxon>
        <taxon>Bacillota</taxon>
        <taxon>Bacilli</taxon>
        <taxon>Bacillales</taxon>
        <taxon>Paenibacillaceae</taxon>
        <taxon>Aneurinibacillus group</taxon>
        <taxon>Aneurinibacillus</taxon>
    </lineage>
</organism>
<dbReference type="KEGG" id="asoc:CB4_03167"/>
<gene>
    <name evidence="1" type="ORF">CB4_03167</name>
</gene>
<accession>A0A0U5BE61</accession>
<evidence type="ECO:0000313" key="2">
    <source>
        <dbReference type="Proteomes" id="UP000217696"/>
    </source>
</evidence>
<dbReference type="EMBL" id="AP017312">
    <property type="protein sequence ID" value="BAU28989.1"/>
    <property type="molecule type" value="Genomic_DNA"/>
</dbReference>
<sequence>MFRKNQTQQNGDQSINLQAQNITLVQNNNYSQADTMQESKSKIPDKYILDLKDKYLKMLETECEYMDLGGISPRIGNKILKIKMEDLFINLRFIEKEVLHDSFHDYLEENSTQLQLEFELLASTADDHNLVALEHEDTPSPSEIEIEEDDYFHNYNSYFYNTISLINALKSSRVVILGHPGYGKTTIGKYIAHSICQEKLHLVGTHLANHIPIIVKAAEYAMSLKEHSSYSFYEHITKKHTVHYGPLFEWALERGLGLIIIDGLDEIPDVTHRILTSKRIEKFVSEFSNNKFIITSRIVGYRQNKLTGNFKHLTLTELSPPQIFEFLKQWYSAIENETDEIGKKGDLQNSQEKIKSQAKELLQAIQSNPGVSKLANNPLLLTIIAIANWNGRKLPNKRVDLYQIATETLIENWPLKQRGQELDYEENLSLLEPVAHYILSSGKNNLITEIELQPLFMTLVSEIRGASKREAKHLSKEILHVIEEETGFFLQKGFDAQGKKVHGFLHQTFAEYLSARHLAEIWSEGEFDFSQYIHNPNWHEVLLLMAGHIGTWATGQSTRLVNDILNIDSDYENYLCRDLLFAAEVLADNVRVKRDLQYKITYRMINIALQTPHIRLFHTLTKSLSNISKVFPFNEQIYAHLEIKQKEPMELQIRKAIISKMVGFDSDGVSSIIYFGLTCAEKIVNLITPFLFQWADETGDSPCTLLWISKNTVILYKISKSLGNLLIKEGKASNLTELPIKSCKVEYGQLFTYDERDLSLDFIINLYSSCTNESLIQEILGNLFLTNEEYYIRLSNELLGRLMESITTEEKVIFLELLKIMLSEEEQIIPDIEIQNFLNPYIDNILEKSQDKTLRKAALHLKWLLVTEDEEIEELFLLVIKEPDEEIRLIFIDLMLRYLAPLTERYLDIILSTLPEISNHSIRLVILRVLMEHDEINNKDFHTLLKNEIEYIRTCKNTDDIYNGLKILFLTFHFTNSEDDILKLLNEICSLIQERIELNEESLNLLMNLRYFLPSRAIAEYFLSREFIMEYLSHTNLETRLIMTILFSFNYEITLVEENIRYFIQNSNNKDAILTCIKILKYRDYHNIELLDILLSLMFDDEETSNVIYEVLSSIRNEEYRQYILAQLPSYIEKKPDNKNAFNILWEFVLTPDIMDDLPF</sequence>
<reference evidence="1 2" key="1">
    <citation type="submission" date="2015-12" db="EMBL/GenBank/DDBJ databases">
        <title>Genome sequence of Aneurinibacillus soli.</title>
        <authorList>
            <person name="Lee J.S."/>
            <person name="Lee K.C."/>
            <person name="Kim K.K."/>
            <person name="Lee B.W."/>
        </authorList>
    </citation>
    <scope>NUCLEOTIDE SEQUENCE [LARGE SCALE GENOMIC DNA]</scope>
    <source>
        <strain evidence="1 2">CB4</strain>
    </source>
</reference>
<evidence type="ECO:0000313" key="1">
    <source>
        <dbReference type="EMBL" id="BAU28989.1"/>
    </source>
</evidence>
<dbReference type="AlphaFoldDB" id="A0A0U5BE61"/>
<dbReference type="InterPro" id="IPR007111">
    <property type="entry name" value="NACHT_NTPase"/>
</dbReference>
<dbReference type="InterPro" id="IPR027417">
    <property type="entry name" value="P-loop_NTPase"/>
</dbReference>
<dbReference type="Pfam" id="PF05729">
    <property type="entry name" value="NACHT"/>
    <property type="match status" value="1"/>
</dbReference>
<dbReference type="PANTHER" id="PTHR46844:SF1">
    <property type="entry name" value="SLR5058 PROTEIN"/>
    <property type="match status" value="1"/>
</dbReference>
<dbReference type="PANTHER" id="PTHR46844">
    <property type="entry name" value="SLR5058 PROTEIN"/>
    <property type="match status" value="1"/>
</dbReference>
<keyword evidence="2" id="KW-1185">Reference proteome</keyword>
<dbReference type="SUPFAM" id="SSF52540">
    <property type="entry name" value="P-loop containing nucleoside triphosphate hydrolases"/>
    <property type="match status" value="1"/>
</dbReference>
<dbReference type="OrthoDB" id="9800332at2"/>
<dbReference type="RefSeq" id="WP_096466677.1">
    <property type="nucleotide sequence ID" value="NZ_AP017312.1"/>
</dbReference>
<dbReference type="Proteomes" id="UP000217696">
    <property type="component" value="Chromosome"/>
</dbReference>
<name>A0A0U5BE61_9BACL</name>
<protein>
    <submittedName>
        <fullName evidence="1">NACHT domain protein</fullName>
    </submittedName>
</protein>